<dbReference type="AlphaFoldDB" id="A0A0F9FP17"/>
<protein>
    <recommendedName>
        <fullName evidence="2">Antitoxin SocA-like Panacea domain-containing protein</fullName>
    </recommendedName>
</protein>
<organism evidence="1">
    <name type="scientific">marine sediment metagenome</name>
    <dbReference type="NCBI Taxonomy" id="412755"/>
    <lineage>
        <taxon>unclassified sequences</taxon>
        <taxon>metagenomes</taxon>
        <taxon>ecological metagenomes</taxon>
    </lineage>
</organism>
<name>A0A0F9FP17_9ZZZZ</name>
<dbReference type="EMBL" id="LAZR01031779">
    <property type="protein sequence ID" value="KKL52762.1"/>
    <property type="molecule type" value="Genomic_DNA"/>
</dbReference>
<evidence type="ECO:0008006" key="2">
    <source>
        <dbReference type="Google" id="ProtNLM"/>
    </source>
</evidence>
<comment type="caution">
    <text evidence="1">The sequence shown here is derived from an EMBL/GenBank/DDBJ whole genome shotgun (WGS) entry which is preliminary data.</text>
</comment>
<accession>A0A0F9FP17</accession>
<proteinExistence type="predicted"/>
<reference evidence="1" key="1">
    <citation type="journal article" date="2015" name="Nature">
        <title>Complex archaea that bridge the gap between prokaryotes and eukaryotes.</title>
        <authorList>
            <person name="Spang A."/>
            <person name="Saw J.H."/>
            <person name="Jorgensen S.L."/>
            <person name="Zaremba-Niedzwiedzka K."/>
            <person name="Martijn J."/>
            <person name="Lind A.E."/>
            <person name="van Eijk R."/>
            <person name="Schleper C."/>
            <person name="Guy L."/>
            <person name="Ettema T.J."/>
        </authorList>
    </citation>
    <scope>NUCLEOTIDE SEQUENCE</scope>
</reference>
<sequence length="232" mass="27659">MLSLIKGEHYFFLTTLRGEIVEKRVNYEDLIINLYIFNRLDRPSANMSTAKLLYLFEEKLFNMNMIGAHYQMKRHKWGPYNTKIGTNLKNLALNEYIDFYEKFYDKADKDVKIYFKNSNTSKFLNSIDDLLQEYSIIFNTLDHIIEEFGKLNAEELRDYLYSLEKTGIAHKRVIDYKLHSIILDPDVLWNPKVNFYLDDDWYDTVEIMLNPDMYHKIKKAIVSAQNGTFKLL</sequence>
<gene>
    <name evidence="1" type="ORF">LCGC14_2282210</name>
</gene>
<evidence type="ECO:0000313" key="1">
    <source>
        <dbReference type="EMBL" id="KKL52762.1"/>
    </source>
</evidence>